<evidence type="ECO:0000313" key="3">
    <source>
        <dbReference type="Proteomes" id="UP000266841"/>
    </source>
</evidence>
<evidence type="ECO:0000256" key="1">
    <source>
        <dbReference type="SAM" id="MobiDB-lite"/>
    </source>
</evidence>
<keyword evidence="3" id="KW-1185">Reference proteome</keyword>
<feature type="region of interest" description="Disordered" evidence="1">
    <location>
        <begin position="1"/>
        <end position="28"/>
    </location>
</feature>
<feature type="region of interest" description="Disordered" evidence="1">
    <location>
        <begin position="91"/>
        <end position="123"/>
    </location>
</feature>
<dbReference type="Proteomes" id="UP000266841">
    <property type="component" value="Unassembled WGS sequence"/>
</dbReference>
<organism evidence="2 3">
    <name type="scientific">Thalassiosira oceanica</name>
    <name type="common">Marine diatom</name>
    <dbReference type="NCBI Taxonomy" id="159749"/>
    <lineage>
        <taxon>Eukaryota</taxon>
        <taxon>Sar</taxon>
        <taxon>Stramenopiles</taxon>
        <taxon>Ochrophyta</taxon>
        <taxon>Bacillariophyta</taxon>
        <taxon>Coscinodiscophyceae</taxon>
        <taxon>Thalassiosirophycidae</taxon>
        <taxon>Thalassiosirales</taxon>
        <taxon>Thalassiosiraceae</taxon>
        <taxon>Thalassiosira</taxon>
    </lineage>
</organism>
<gene>
    <name evidence="2" type="ORF">THAOC_16404</name>
</gene>
<protein>
    <submittedName>
        <fullName evidence="2">Uncharacterized protein</fullName>
    </submittedName>
</protein>
<evidence type="ECO:0000313" key="2">
    <source>
        <dbReference type="EMBL" id="EJK62966.1"/>
    </source>
</evidence>
<comment type="caution">
    <text evidence="2">The sequence shown here is derived from an EMBL/GenBank/DDBJ whole genome shotgun (WGS) entry which is preliminary data.</text>
</comment>
<dbReference type="AlphaFoldDB" id="K0SPM4"/>
<feature type="compositionally biased region" description="Polar residues" evidence="1">
    <location>
        <begin position="94"/>
        <end position="110"/>
    </location>
</feature>
<sequence>MDPGTPVTQPRARTTRSRQLRPGLREKPILCRPNREERLQQLDSPQSLLDLCLDQALLAELEALAGVADFLCRTRRPACRKQRHQSLVPAVPSAFSSPTDGRASETAQPTNKDRHHRGSISDGNGGHDGFLWCVEKETEQPATPWRQQRRCSSDVMFTKFLV</sequence>
<accession>K0SPM4</accession>
<reference evidence="2 3" key="1">
    <citation type="journal article" date="2012" name="Genome Biol.">
        <title>Genome and low-iron response of an oceanic diatom adapted to chronic iron limitation.</title>
        <authorList>
            <person name="Lommer M."/>
            <person name="Specht M."/>
            <person name="Roy A.S."/>
            <person name="Kraemer L."/>
            <person name="Andreson R."/>
            <person name="Gutowska M.A."/>
            <person name="Wolf J."/>
            <person name="Bergner S.V."/>
            <person name="Schilhabel M.B."/>
            <person name="Klostermeier U.C."/>
            <person name="Beiko R.G."/>
            <person name="Rosenstiel P."/>
            <person name="Hippler M."/>
            <person name="Laroche J."/>
        </authorList>
    </citation>
    <scope>NUCLEOTIDE SEQUENCE [LARGE SCALE GENOMIC DNA]</scope>
    <source>
        <strain evidence="2 3">CCMP1005</strain>
    </source>
</reference>
<dbReference type="EMBL" id="AGNL01018516">
    <property type="protein sequence ID" value="EJK62966.1"/>
    <property type="molecule type" value="Genomic_DNA"/>
</dbReference>
<name>K0SPM4_THAOC</name>
<feature type="compositionally biased region" description="Polar residues" evidence="1">
    <location>
        <begin position="1"/>
        <end position="12"/>
    </location>
</feature>
<proteinExistence type="predicted"/>